<dbReference type="PROSITE" id="PS01312">
    <property type="entry name" value="SECA"/>
    <property type="match status" value="1"/>
</dbReference>
<dbReference type="CDD" id="cd17928">
    <property type="entry name" value="DEXDc_SecA"/>
    <property type="match status" value="1"/>
</dbReference>
<dbReference type="InterPro" id="IPR000185">
    <property type="entry name" value="SecA"/>
</dbReference>
<evidence type="ECO:0000256" key="8">
    <source>
        <dbReference type="ARBA" id="ARBA00022927"/>
    </source>
</evidence>
<dbReference type="InterPro" id="IPR020937">
    <property type="entry name" value="SecA_CS"/>
</dbReference>
<dbReference type="Pfam" id="PF07516">
    <property type="entry name" value="SecA_SW"/>
    <property type="match status" value="1"/>
</dbReference>
<dbReference type="PROSITE" id="PS51192">
    <property type="entry name" value="HELICASE_ATP_BIND_1"/>
    <property type="match status" value="1"/>
</dbReference>
<dbReference type="GO" id="GO:0005829">
    <property type="term" value="C:cytosol"/>
    <property type="evidence" value="ECO:0007669"/>
    <property type="project" value="TreeGrafter"/>
</dbReference>
<accession>A0A2J6X6K7</accession>
<evidence type="ECO:0000256" key="12">
    <source>
        <dbReference type="HAMAP-Rule" id="MF_01382"/>
    </source>
</evidence>
<feature type="domain" description="Helicase C-terminal" evidence="15">
    <location>
        <begin position="427"/>
        <end position="609"/>
    </location>
</feature>
<comment type="subcellular location">
    <subcellularLocation>
        <location evidence="12">Cell membrane</location>
        <topology evidence="12">Peripheral membrane protein</topology>
        <orientation evidence="12">Cytoplasmic side</orientation>
    </subcellularLocation>
    <subcellularLocation>
        <location evidence="12">Cytoplasm</location>
    </subcellularLocation>
    <subcellularLocation>
        <location evidence="1">Membrane</location>
        <topology evidence="1">Peripheral membrane protein</topology>
    </subcellularLocation>
    <text evidence="12">Distribution is 50-50.</text>
</comment>
<dbReference type="SMART" id="SM00958">
    <property type="entry name" value="SecA_PP_bind"/>
    <property type="match status" value="1"/>
</dbReference>
<dbReference type="GO" id="GO:0005886">
    <property type="term" value="C:plasma membrane"/>
    <property type="evidence" value="ECO:0007669"/>
    <property type="project" value="UniProtKB-SubCell"/>
</dbReference>
<dbReference type="EC" id="7.4.2.8" evidence="12"/>
<dbReference type="SUPFAM" id="SSF81767">
    <property type="entry name" value="Pre-protein crosslinking domain of SecA"/>
    <property type="match status" value="1"/>
</dbReference>
<dbReference type="Gene3D" id="3.40.50.300">
    <property type="entry name" value="P-loop containing nucleotide triphosphate hydrolases"/>
    <property type="match status" value="3"/>
</dbReference>
<dbReference type="InterPro" id="IPR001650">
    <property type="entry name" value="Helicase_C-like"/>
</dbReference>
<evidence type="ECO:0000259" key="15">
    <source>
        <dbReference type="PROSITE" id="PS51194"/>
    </source>
</evidence>
<dbReference type="InterPro" id="IPR011130">
    <property type="entry name" value="SecA_preprotein_X-link_dom"/>
</dbReference>
<dbReference type="SUPFAM" id="SSF81886">
    <property type="entry name" value="Helical scaffold and wing domains of SecA"/>
    <property type="match status" value="1"/>
</dbReference>
<dbReference type="CDD" id="cd18803">
    <property type="entry name" value="SF2_C_secA"/>
    <property type="match status" value="1"/>
</dbReference>
<dbReference type="InterPro" id="IPR011115">
    <property type="entry name" value="SecA_DEAD"/>
</dbReference>
<keyword evidence="3 12" id="KW-0813">Transport</keyword>
<organism evidence="17 18">
    <name type="scientific">Caldisericum exile</name>
    <dbReference type="NCBI Taxonomy" id="693075"/>
    <lineage>
        <taxon>Bacteria</taxon>
        <taxon>Pseudomonadati</taxon>
        <taxon>Caldisericota/Cryosericota group</taxon>
        <taxon>Caldisericota</taxon>
        <taxon>Caldisericia</taxon>
        <taxon>Caldisericales</taxon>
        <taxon>Caldisericaceae</taxon>
        <taxon>Caldisericum</taxon>
    </lineage>
</organism>
<evidence type="ECO:0000256" key="13">
    <source>
        <dbReference type="RuleBase" id="RU003874"/>
    </source>
</evidence>
<dbReference type="AlphaFoldDB" id="A0A2J6X6K7"/>
<feature type="binding site" evidence="12">
    <location>
        <position position="82"/>
    </location>
    <ligand>
        <name>ATP</name>
        <dbReference type="ChEBI" id="CHEBI:30616"/>
    </ligand>
</feature>
<feature type="binding site" evidence="12">
    <location>
        <position position="505"/>
    </location>
    <ligand>
        <name>ATP</name>
        <dbReference type="ChEBI" id="CHEBI:30616"/>
    </ligand>
</feature>
<dbReference type="InterPro" id="IPR036670">
    <property type="entry name" value="SecA_X-link_sf"/>
</dbReference>
<dbReference type="SUPFAM" id="SSF52540">
    <property type="entry name" value="P-loop containing nucleoside triphosphate hydrolases"/>
    <property type="match status" value="2"/>
</dbReference>
<dbReference type="NCBIfam" id="NF009538">
    <property type="entry name" value="PRK12904.1"/>
    <property type="match status" value="1"/>
</dbReference>
<sequence length="809" mass="93572">MLLDFLDPVKRNLKRYWDIVKKINEIEEDISSLQNEDLAKKTYEFKERLARGETTSDLLVEAFAVVREVAKRTLGMRHFDVQILGGLVLFHGGIAEMKTGEGKTLVATLPLYLNALEGHGGHLVTVNDYLAKRDALWMGPIYKFLGLTVGVIQHEEAFLVDWEDKEKFTVKLVPCSRRQAYLADITYGTNNEFGFDYLRDHLVVSEDEMVQRELYYAIVDEVDSILIDEARTPLIISGPAEESTEMYYVAKKVADNLARDIDYETDEKLKTASLTQDGVKKIEKLLHIDNLYDERFVDLVKHINQALRAKEFFHRDVDYIVKDGEVIIVDEFTGRLMFGRRYSDGLHQAIEAKEGLRVQSENQTLATITFQNYFRMYKKLAGMTGTALTEAREFKEIYNLDVYVIPTNKPVIRIDHPDVVYKTEDAKFRAIVKKIEELYKKGQPVLVGTRSIEKSERLSKMLKRLNIPHNVLNAKYHEKEAEIIKDAGQYKAVTIATNMAGRGVDIKLGEGVAELGGLFVLGTERHEARRIDNQLRGRSGRQGDPGESQFYLSLEDELMRLFGGDQVKSILTTLRVDEDEPIEHPLLSRIIENAQKKVEAYNFSIRKNLLDYDNVLEKQREVIYKEREKILKEPSIRDEIIEMIKEVVATTVNAHYVTEELDDERKVELEKALTNILGRNVRLGEVSNIKKDELIEQIQDLAVKLYEEKETRFTPEIMRNVEKYLLLRNIDSNWKDHLYAMDELKEGIGLRAYGQKDPLLEYQIESRALFDAMLDRIKYDTVFMLYRVELAPKEENKTKNDKVDKKKKR</sequence>
<dbReference type="GO" id="GO:0017038">
    <property type="term" value="P:protein import"/>
    <property type="evidence" value="ECO:0007669"/>
    <property type="project" value="InterPro"/>
</dbReference>
<dbReference type="Gene3D" id="1.10.3060.10">
    <property type="entry name" value="Helical scaffold and wing domains of SecA"/>
    <property type="match status" value="1"/>
</dbReference>
<evidence type="ECO:0000256" key="6">
    <source>
        <dbReference type="ARBA" id="ARBA00022741"/>
    </source>
</evidence>
<dbReference type="Pfam" id="PF21090">
    <property type="entry name" value="P-loop_SecA"/>
    <property type="match status" value="1"/>
</dbReference>
<comment type="catalytic activity">
    <reaction evidence="12">
        <text>ATP + H2O + cellular proteinSide 1 = ADP + phosphate + cellular proteinSide 2.</text>
        <dbReference type="EC" id="7.4.2.8"/>
    </reaction>
</comment>
<keyword evidence="8 12" id="KW-0653">Protein transport</keyword>
<dbReference type="NCBIfam" id="TIGR00963">
    <property type="entry name" value="secA"/>
    <property type="match status" value="1"/>
</dbReference>
<keyword evidence="9 12" id="KW-1278">Translocase</keyword>
<keyword evidence="5 12" id="KW-0963">Cytoplasm</keyword>
<feature type="domain" description="Helicase ATP-binding" evidence="14">
    <location>
        <begin position="84"/>
        <end position="258"/>
    </location>
</feature>
<dbReference type="FunFam" id="3.40.50.300:FF:000429">
    <property type="entry name" value="Preprotein translocase subunit SecA"/>
    <property type="match status" value="1"/>
</dbReference>
<evidence type="ECO:0000259" key="14">
    <source>
        <dbReference type="PROSITE" id="PS51192"/>
    </source>
</evidence>
<evidence type="ECO:0000256" key="11">
    <source>
        <dbReference type="ARBA" id="ARBA00023136"/>
    </source>
</evidence>
<dbReference type="InterPro" id="IPR036266">
    <property type="entry name" value="SecA_Wing/Scaffold_sf"/>
</dbReference>
<evidence type="ECO:0000256" key="9">
    <source>
        <dbReference type="ARBA" id="ARBA00022967"/>
    </source>
</evidence>
<evidence type="ECO:0000256" key="2">
    <source>
        <dbReference type="ARBA" id="ARBA00007650"/>
    </source>
</evidence>
<dbReference type="InterPro" id="IPR027417">
    <property type="entry name" value="P-loop_NTPase"/>
</dbReference>
<comment type="subunit">
    <text evidence="12">Monomer and homodimer. Part of the essential Sec protein translocation apparatus which comprises SecA, SecYEG and auxiliary proteins SecDF. Other proteins may also be involved.</text>
</comment>
<dbReference type="InterPro" id="IPR011116">
    <property type="entry name" value="SecA_Wing/Scaffold"/>
</dbReference>
<proteinExistence type="inferred from homology"/>
<dbReference type="Pfam" id="PF01043">
    <property type="entry name" value="SecA_PP_bind"/>
    <property type="match status" value="1"/>
</dbReference>
<dbReference type="PANTHER" id="PTHR30612">
    <property type="entry name" value="SECA INNER MEMBRANE COMPONENT OF SEC PROTEIN SECRETION SYSTEM"/>
    <property type="match status" value="1"/>
</dbReference>
<dbReference type="GO" id="GO:0006605">
    <property type="term" value="P:protein targeting"/>
    <property type="evidence" value="ECO:0007669"/>
    <property type="project" value="UniProtKB-UniRule"/>
</dbReference>
<evidence type="ECO:0000313" key="17">
    <source>
        <dbReference type="EMBL" id="PMP82483.1"/>
    </source>
</evidence>
<name>A0A2J6X6K7_9BACT</name>
<dbReference type="GO" id="GO:0005524">
    <property type="term" value="F:ATP binding"/>
    <property type="evidence" value="ECO:0007669"/>
    <property type="project" value="UniProtKB-UniRule"/>
</dbReference>
<dbReference type="Gene3D" id="3.90.1440.10">
    <property type="entry name" value="SecA, preprotein cross-linking domain"/>
    <property type="match status" value="1"/>
</dbReference>
<comment type="caution">
    <text evidence="17">The sequence shown here is derived from an EMBL/GenBank/DDBJ whole genome shotgun (WGS) entry which is preliminary data.</text>
</comment>
<feature type="binding site" evidence="12">
    <location>
        <begin position="100"/>
        <end position="104"/>
    </location>
    <ligand>
        <name>ATP</name>
        <dbReference type="ChEBI" id="CHEBI:30616"/>
    </ligand>
</feature>
<dbReference type="Pfam" id="PF07517">
    <property type="entry name" value="SecA_DEAD"/>
    <property type="match status" value="1"/>
</dbReference>
<dbReference type="SMART" id="SM00957">
    <property type="entry name" value="SecA_DEAD"/>
    <property type="match status" value="1"/>
</dbReference>
<reference evidence="17 18" key="1">
    <citation type="submission" date="2018-01" db="EMBL/GenBank/DDBJ databases">
        <title>Metagenomic assembled genomes from two thermal pools in the Uzon Caldera, Kamchatka, Russia.</title>
        <authorList>
            <person name="Wilkins L."/>
            <person name="Ettinger C."/>
        </authorList>
    </citation>
    <scope>NUCLEOTIDE SEQUENCE [LARGE SCALE GENOMIC DNA]</scope>
    <source>
        <strain evidence="17">ARK-10</strain>
    </source>
</reference>
<dbReference type="PROSITE" id="PS51194">
    <property type="entry name" value="HELICASE_CTER"/>
    <property type="match status" value="1"/>
</dbReference>
<evidence type="ECO:0000313" key="18">
    <source>
        <dbReference type="Proteomes" id="UP000236910"/>
    </source>
</evidence>
<evidence type="ECO:0000256" key="5">
    <source>
        <dbReference type="ARBA" id="ARBA00022490"/>
    </source>
</evidence>
<keyword evidence="7 12" id="KW-0067">ATP-binding</keyword>
<dbReference type="GO" id="GO:0031522">
    <property type="term" value="C:cell envelope Sec protein transport complex"/>
    <property type="evidence" value="ECO:0007669"/>
    <property type="project" value="TreeGrafter"/>
</dbReference>
<dbReference type="PROSITE" id="PS51196">
    <property type="entry name" value="SECA_MOTOR_DEAD"/>
    <property type="match status" value="1"/>
</dbReference>
<comment type="similarity">
    <text evidence="2 12 13">Belongs to the SecA family.</text>
</comment>
<dbReference type="GO" id="GO:0043952">
    <property type="term" value="P:protein transport by the Sec complex"/>
    <property type="evidence" value="ECO:0007669"/>
    <property type="project" value="TreeGrafter"/>
</dbReference>
<dbReference type="InterPro" id="IPR044722">
    <property type="entry name" value="SecA_SF2_C"/>
</dbReference>
<keyword evidence="6 12" id="KW-0547">Nucleotide-binding</keyword>
<dbReference type="FunFam" id="3.90.1440.10:FF:000003">
    <property type="entry name" value="Preprotein translocase SecA subunit"/>
    <property type="match status" value="1"/>
</dbReference>
<protein>
    <recommendedName>
        <fullName evidence="12 13">Protein translocase subunit SecA</fullName>
        <ecNumber evidence="12">7.4.2.8</ecNumber>
    </recommendedName>
</protein>
<keyword evidence="4 12" id="KW-1003">Cell membrane</keyword>
<dbReference type="GO" id="GO:0008564">
    <property type="term" value="F:protein-exporting ATPase activity"/>
    <property type="evidence" value="ECO:0007669"/>
    <property type="project" value="UniProtKB-EC"/>
</dbReference>
<evidence type="ECO:0000256" key="7">
    <source>
        <dbReference type="ARBA" id="ARBA00022840"/>
    </source>
</evidence>
<dbReference type="InterPro" id="IPR014018">
    <property type="entry name" value="SecA_motor_DEAD"/>
</dbReference>
<evidence type="ECO:0000256" key="1">
    <source>
        <dbReference type="ARBA" id="ARBA00004170"/>
    </source>
</evidence>
<dbReference type="PRINTS" id="PR00906">
    <property type="entry name" value="SECA"/>
</dbReference>
<keyword evidence="11 12" id="KW-0472">Membrane</keyword>
<evidence type="ECO:0000256" key="3">
    <source>
        <dbReference type="ARBA" id="ARBA00022448"/>
    </source>
</evidence>
<keyword evidence="10 12" id="KW-0811">Translocation</keyword>
<dbReference type="PANTHER" id="PTHR30612:SF0">
    <property type="entry name" value="CHLOROPLAST PROTEIN-TRANSPORTING ATPASE"/>
    <property type="match status" value="1"/>
</dbReference>
<comment type="function">
    <text evidence="12">Part of the Sec protein translocase complex. Interacts with the SecYEG preprotein conducting channel. Has a central role in coupling the hydrolysis of ATP to the transfer of proteins into and across the cell membrane, serving as an ATP-driven molecular motor driving the stepwise translocation of polypeptide chains across the membrane.</text>
</comment>
<dbReference type="Proteomes" id="UP000236910">
    <property type="component" value="Unassembled WGS sequence"/>
</dbReference>
<dbReference type="HAMAP" id="MF_01382">
    <property type="entry name" value="SecA"/>
    <property type="match status" value="1"/>
</dbReference>
<dbReference type="InterPro" id="IPR014001">
    <property type="entry name" value="Helicase_ATP-bd"/>
</dbReference>
<dbReference type="NCBIfam" id="NF006630">
    <property type="entry name" value="PRK09200.1"/>
    <property type="match status" value="1"/>
</dbReference>
<dbReference type="GO" id="GO:0065002">
    <property type="term" value="P:intracellular protein transmembrane transport"/>
    <property type="evidence" value="ECO:0007669"/>
    <property type="project" value="UniProtKB-UniRule"/>
</dbReference>
<feature type="domain" description="SecA family profile" evidence="16">
    <location>
        <begin position="1"/>
        <end position="583"/>
    </location>
</feature>
<evidence type="ECO:0000259" key="16">
    <source>
        <dbReference type="PROSITE" id="PS51196"/>
    </source>
</evidence>
<evidence type="ECO:0000256" key="10">
    <source>
        <dbReference type="ARBA" id="ARBA00023010"/>
    </source>
</evidence>
<dbReference type="EMBL" id="PNIX01000207">
    <property type="protein sequence ID" value="PMP82483.1"/>
    <property type="molecule type" value="Genomic_DNA"/>
</dbReference>
<gene>
    <name evidence="12" type="primary">secA</name>
    <name evidence="17" type="ORF">C0175_03550</name>
</gene>
<evidence type="ECO:0000256" key="4">
    <source>
        <dbReference type="ARBA" id="ARBA00022475"/>
    </source>
</evidence>